<keyword evidence="2" id="KW-1185">Reference proteome</keyword>
<comment type="caution">
    <text evidence="1">The sequence shown here is derived from an EMBL/GenBank/DDBJ whole genome shotgun (WGS) entry which is preliminary data.</text>
</comment>
<gene>
    <name evidence="1" type="ORF">HJG40_10550</name>
</gene>
<name>A0ABS5ZRX7_9PROT</name>
<reference evidence="1 2" key="1">
    <citation type="journal article" date="2021" name="ISME J.">
        <title>Genomic evolution of the class Acidithiobacillia: deep-branching Proteobacteria living in extreme acidic conditions.</title>
        <authorList>
            <person name="Moya-Beltran A."/>
            <person name="Beard S."/>
            <person name="Rojas-Villalobos C."/>
            <person name="Issotta F."/>
            <person name="Gallardo Y."/>
            <person name="Ulloa R."/>
            <person name="Giaveno A."/>
            <person name="Degli Esposti M."/>
            <person name="Johnson D.B."/>
            <person name="Quatrini R."/>
        </authorList>
    </citation>
    <scope>NUCLEOTIDE SEQUENCE [LARGE SCALE GENOMIC DNA]</scope>
    <source>
        <strain evidence="1 2">ATCC 19703</strain>
    </source>
</reference>
<sequence>MSNAPVYYALAQARFNPIAAMSKYIEQVQDRLRQEGYPLFERQQVMRLRVPGGGQDQGEPPQIDQAESWLITRNDRTAGFILGTSGITFHTTHYETHETFIPALLRGLQIVHEAVVLDHVTRLGLRYLDAVLPQDGETVERYLVDGLHGIRFGAHQRYSLSESVFDTDLVPDLPKGTLVARVYRATSPLGFPPDMMPNGLVLMPKFQIKEPQQHAVIDTDHYVEAHMPLDYNKIGEYLSMLHATTKSVFKAIATDHARAVWS</sequence>
<accession>A0ABS5ZRX7</accession>
<dbReference type="InterPro" id="IPR026349">
    <property type="entry name" value="CHP04255"/>
</dbReference>
<proteinExistence type="predicted"/>
<evidence type="ECO:0000313" key="2">
    <source>
        <dbReference type="Proteomes" id="UP001197028"/>
    </source>
</evidence>
<evidence type="ECO:0000313" key="1">
    <source>
        <dbReference type="EMBL" id="MBU2739215.1"/>
    </source>
</evidence>
<dbReference type="EMBL" id="JABELD010000076">
    <property type="protein sequence ID" value="MBU2739215.1"/>
    <property type="molecule type" value="Genomic_DNA"/>
</dbReference>
<organism evidence="1 2">
    <name type="scientific">Acidithiobacillus concretivorus</name>
    <dbReference type="NCBI Taxonomy" id="3063952"/>
    <lineage>
        <taxon>Bacteria</taxon>
        <taxon>Pseudomonadati</taxon>
        <taxon>Pseudomonadota</taxon>
        <taxon>Acidithiobacillia</taxon>
        <taxon>Acidithiobacillales</taxon>
        <taxon>Acidithiobacillaceae</taxon>
        <taxon>Acidithiobacillus</taxon>
    </lineage>
</organism>
<protein>
    <submittedName>
        <fullName evidence="1">TIGR04255 family protein</fullName>
    </submittedName>
</protein>
<dbReference type="NCBIfam" id="TIGR04255">
    <property type="entry name" value="sporadTIGR04255"/>
    <property type="match status" value="1"/>
</dbReference>
<dbReference type="Proteomes" id="UP001197028">
    <property type="component" value="Unassembled WGS sequence"/>
</dbReference>